<accession>A0A5M3Q4V6</accession>
<reference evidence="1 2" key="1">
    <citation type="journal article" date="2019" name="J. Gen. Appl. Microbiol.">
        <title>Aerobic degradation of cis-dichloroethene by the marine bacterium Marinobacter salsuginis strain 5N-3.</title>
        <authorList>
            <person name="Inoue Y."/>
            <person name="Fukunaga Y."/>
            <person name="Katsumata H."/>
            <person name="Ohji S."/>
            <person name="Hosoyama A."/>
            <person name="Mori K."/>
            <person name="Ando K."/>
        </authorList>
    </citation>
    <scope>NUCLEOTIDE SEQUENCE [LARGE SCALE GENOMIC DNA]</scope>
    <source>
        <strain evidence="1 2">NBRC 109114</strain>
    </source>
</reference>
<proteinExistence type="predicted"/>
<organism evidence="1 2">
    <name type="scientific">Marinobacter salsuginis</name>
    <dbReference type="NCBI Taxonomy" id="418719"/>
    <lineage>
        <taxon>Bacteria</taxon>
        <taxon>Pseudomonadati</taxon>
        <taxon>Pseudomonadota</taxon>
        <taxon>Gammaproteobacteria</taxon>
        <taxon>Pseudomonadales</taxon>
        <taxon>Marinobacteraceae</taxon>
        <taxon>Marinobacter</taxon>
    </lineage>
</organism>
<evidence type="ECO:0000313" key="1">
    <source>
        <dbReference type="EMBL" id="GBO90187.1"/>
    </source>
</evidence>
<sequence length="168" mass="18105">MTSSANLPTNSPEQAWFTGLFSVDMSGTPVAMRLYLYPGAGGSQFPADMRMTSGDGDMAETVFEGLCTIENDELRFYEKSNVDMPGNPPSICTLAARRATEDQFIGGPETHSGLFEPELALKIAQLRKTVNSGNGSKAAALQLNSLVQRGTPVTILIEQNDSKESMLH</sequence>
<evidence type="ECO:0000313" key="2">
    <source>
        <dbReference type="Proteomes" id="UP000387223"/>
    </source>
</evidence>
<protein>
    <submittedName>
        <fullName evidence="1">Uncharacterized protein</fullName>
    </submittedName>
</protein>
<gene>
    <name evidence="1" type="ORF">MSSD14B_38550</name>
</gene>
<dbReference type="EMBL" id="BGZI01000035">
    <property type="protein sequence ID" value="GBO90187.1"/>
    <property type="molecule type" value="Genomic_DNA"/>
</dbReference>
<dbReference type="AlphaFoldDB" id="A0A5M3Q4V6"/>
<dbReference type="Proteomes" id="UP000387223">
    <property type="component" value="Unassembled WGS sequence"/>
</dbReference>
<name>A0A5M3Q4V6_9GAMM</name>
<comment type="caution">
    <text evidence="1">The sequence shown here is derived from an EMBL/GenBank/DDBJ whole genome shotgun (WGS) entry which is preliminary data.</text>
</comment>